<accession>A0AA35PFC4</accession>
<evidence type="ECO:0000256" key="4">
    <source>
        <dbReference type="ARBA" id="ARBA00014320"/>
    </source>
</evidence>
<keyword evidence="8" id="KW-0234">DNA repair</keyword>
<dbReference type="GO" id="GO:0003677">
    <property type="term" value="F:DNA binding"/>
    <property type="evidence" value="ECO:0007669"/>
    <property type="project" value="UniProtKB-KW"/>
</dbReference>
<feature type="region of interest" description="Disordered" evidence="12">
    <location>
        <begin position="521"/>
        <end position="560"/>
    </location>
</feature>
<keyword evidence="9" id="KW-0539">Nucleus</keyword>
<dbReference type="GO" id="GO:0006281">
    <property type="term" value="P:DNA repair"/>
    <property type="evidence" value="ECO:0007669"/>
    <property type="project" value="UniProtKB-KW"/>
</dbReference>
<evidence type="ECO:0000256" key="3">
    <source>
        <dbReference type="ARBA" id="ARBA00009135"/>
    </source>
</evidence>
<dbReference type="PANTHER" id="PTHR32121">
    <property type="entry name" value="PCNA-INTERACTING PARTNER"/>
    <property type="match status" value="1"/>
</dbReference>
<keyword evidence="6" id="KW-0227">DNA damage</keyword>
<evidence type="ECO:0000256" key="12">
    <source>
        <dbReference type="SAM" id="MobiDB-lite"/>
    </source>
</evidence>
<evidence type="ECO:0000256" key="10">
    <source>
        <dbReference type="ARBA" id="ARBA00031632"/>
    </source>
</evidence>
<dbReference type="GO" id="GO:0005634">
    <property type="term" value="C:nucleus"/>
    <property type="evidence" value="ECO:0007669"/>
    <property type="project" value="UniProtKB-SubCell"/>
</dbReference>
<dbReference type="GO" id="GO:0005737">
    <property type="term" value="C:cytoplasm"/>
    <property type="evidence" value="ECO:0007669"/>
    <property type="project" value="UniProtKB-SubCell"/>
</dbReference>
<evidence type="ECO:0000256" key="5">
    <source>
        <dbReference type="ARBA" id="ARBA00022490"/>
    </source>
</evidence>
<dbReference type="EMBL" id="OX395135">
    <property type="protein sequence ID" value="CAI5786189.1"/>
    <property type="molecule type" value="Genomic_DNA"/>
</dbReference>
<gene>
    <name evidence="13" type="ORF">PODLI_1B014923</name>
</gene>
<evidence type="ECO:0000256" key="11">
    <source>
        <dbReference type="ARBA" id="ARBA00032731"/>
    </source>
</evidence>
<evidence type="ECO:0000313" key="13">
    <source>
        <dbReference type="EMBL" id="CAI5786189.1"/>
    </source>
</evidence>
<organism evidence="13 14">
    <name type="scientific">Podarcis lilfordi</name>
    <name type="common">Lilford's wall lizard</name>
    <dbReference type="NCBI Taxonomy" id="74358"/>
    <lineage>
        <taxon>Eukaryota</taxon>
        <taxon>Metazoa</taxon>
        <taxon>Chordata</taxon>
        <taxon>Craniata</taxon>
        <taxon>Vertebrata</taxon>
        <taxon>Euteleostomi</taxon>
        <taxon>Lepidosauria</taxon>
        <taxon>Squamata</taxon>
        <taxon>Bifurcata</taxon>
        <taxon>Unidentata</taxon>
        <taxon>Episquamata</taxon>
        <taxon>Laterata</taxon>
        <taxon>Lacertibaenia</taxon>
        <taxon>Lacertidae</taxon>
        <taxon>Podarcis</taxon>
    </lineage>
</organism>
<dbReference type="Gene3D" id="1.10.486.10">
    <property type="entry name" value="PCRA, domain 4"/>
    <property type="match status" value="1"/>
</dbReference>
<dbReference type="InterPro" id="IPR027417">
    <property type="entry name" value="P-loop_NTPase"/>
</dbReference>
<dbReference type="SUPFAM" id="SSF52540">
    <property type="entry name" value="P-loop containing nucleoside triphosphate hydrolases"/>
    <property type="match status" value="1"/>
</dbReference>
<evidence type="ECO:0000256" key="9">
    <source>
        <dbReference type="ARBA" id="ARBA00023242"/>
    </source>
</evidence>
<evidence type="ECO:0000256" key="8">
    <source>
        <dbReference type="ARBA" id="ARBA00023204"/>
    </source>
</evidence>
<evidence type="ECO:0000313" key="14">
    <source>
        <dbReference type="Proteomes" id="UP001178461"/>
    </source>
</evidence>
<keyword evidence="5" id="KW-0963">Cytoplasm</keyword>
<comment type="similarity">
    <text evidence="3">Belongs to the PARI family.</text>
</comment>
<evidence type="ECO:0000256" key="7">
    <source>
        <dbReference type="ARBA" id="ARBA00023125"/>
    </source>
</evidence>
<dbReference type="Proteomes" id="UP001178461">
    <property type="component" value="Chromosome 10"/>
</dbReference>
<dbReference type="InterPro" id="IPR038932">
    <property type="entry name" value="PARPBP"/>
</dbReference>
<keyword evidence="14" id="KW-1185">Reference proteome</keyword>
<dbReference type="FunFam" id="1.10.486.10:FF:000004">
    <property type="entry name" value="PCNA-interacting partner isoform X3"/>
    <property type="match status" value="1"/>
</dbReference>
<evidence type="ECO:0000256" key="1">
    <source>
        <dbReference type="ARBA" id="ARBA00004123"/>
    </source>
</evidence>
<sequence>MCYAANKGMAAVTGDTGRIRHITVTLNQPFNHRDFLKIMASLQQRILTIIQCFRKEWRLFSESERTTVCGVDCMLMALYLSVAEVNKKNRGDFEASLSELLLTWNYLVPDKLGILQKNMEAPENYADITSAYASFLKRCNMMDLIDVYQKCRALALENESVSCAQLLEFIAGTADLAIENHSVLTTPSTPTSRVNQDHEELPLMVKKILYAYLSILVNSKNDLAFAYILNVPDRGLGREAFTDLKHAAQQRQMSIFLMATSFIRTIELGGKGYAPSPADPLRTHMKGLSHLVHFIDKLEEIIGEVQDPRLAGGKILSTIKMHLIKGRNSRDAFCQAAEEVVQDLDLRIKNIINFQHESVTASTTGISPARPKLHAINHGTAYCGKDTVKALLALLDEAATDPPPKNKAQMLFGDEFRFPCTFLLFRSPAQSSGSSPKVLRQRIRTAVGEKKFKSKQPLIRSQFSCTYKDDQMTEAKGQHFQAIQAPTCEHPALKEKAVPDSKDESTAAECLHSQLESAALGTSSGNVHQNGSKSKEIGKLSCQPRNKSSKRKQVDRTSENVICSNENESLQHIHSKRPKTAVKCQNSLDSKIKRAGKCNKIIAKNKLIVGQAKLTHFFRL</sequence>
<name>A0AA35PFC4_9SAUR</name>
<reference evidence="13" key="1">
    <citation type="submission" date="2022-12" db="EMBL/GenBank/DDBJ databases">
        <authorList>
            <person name="Alioto T."/>
            <person name="Alioto T."/>
            <person name="Gomez Garrido J."/>
        </authorList>
    </citation>
    <scope>NUCLEOTIDE SEQUENCE</scope>
</reference>
<dbReference type="AlphaFoldDB" id="A0AA35PFC4"/>
<dbReference type="GO" id="GO:0000785">
    <property type="term" value="C:chromatin"/>
    <property type="evidence" value="ECO:0007669"/>
    <property type="project" value="TreeGrafter"/>
</dbReference>
<protein>
    <recommendedName>
        <fullName evidence="4">PCNA-interacting partner</fullName>
    </recommendedName>
    <alternativeName>
        <fullName evidence="10">PARP-1 binding protein</fullName>
    </alternativeName>
    <alternativeName>
        <fullName evidence="11">PARP1-binding protein</fullName>
    </alternativeName>
</protein>
<keyword evidence="7" id="KW-0238">DNA-binding</keyword>
<proteinExistence type="inferred from homology"/>
<comment type="subcellular location">
    <subcellularLocation>
        <location evidence="2">Cytoplasm</location>
    </subcellularLocation>
    <subcellularLocation>
        <location evidence="1">Nucleus</location>
    </subcellularLocation>
</comment>
<evidence type="ECO:0000256" key="2">
    <source>
        <dbReference type="ARBA" id="ARBA00004496"/>
    </source>
</evidence>
<dbReference type="PANTHER" id="PTHR32121:SF0">
    <property type="entry name" value="PCNA-INTERACTING PARTNER"/>
    <property type="match status" value="1"/>
</dbReference>
<evidence type="ECO:0000256" key="6">
    <source>
        <dbReference type="ARBA" id="ARBA00022763"/>
    </source>
</evidence>
<dbReference type="GO" id="GO:2000042">
    <property type="term" value="P:negative regulation of double-strand break repair via homologous recombination"/>
    <property type="evidence" value="ECO:0007669"/>
    <property type="project" value="InterPro"/>
</dbReference>
<feature type="compositionally biased region" description="Polar residues" evidence="12">
    <location>
        <begin position="521"/>
        <end position="532"/>
    </location>
</feature>